<dbReference type="EMBL" id="CP077090">
    <property type="protein sequence ID" value="QXI09576.1"/>
    <property type="molecule type" value="Genomic_DNA"/>
</dbReference>
<evidence type="ECO:0000256" key="3">
    <source>
        <dbReference type="ARBA" id="ARBA00022723"/>
    </source>
</evidence>
<dbReference type="KEGG" id="pze:HU754_017175"/>
<dbReference type="RefSeq" id="WP_186625668.1">
    <property type="nucleotide sequence ID" value="NZ_CP077090.1"/>
</dbReference>
<reference evidence="6" key="2">
    <citation type="journal article" date="2021" name="Microorganisms">
        <title>The Ever-Expanding Pseudomonas Genus: Description of 43 New Species and Partition of the Pseudomonas putida Group.</title>
        <authorList>
            <person name="Girard L."/>
            <person name="Lood C."/>
            <person name="Hofte M."/>
            <person name="Vandamme P."/>
            <person name="Rokni-Zadeh H."/>
            <person name="van Noort V."/>
            <person name="Lavigne R."/>
            <person name="De Mot R."/>
        </authorList>
    </citation>
    <scope>NUCLEOTIDE SEQUENCE</scope>
    <source>
        <strain evidence="6">OE 48.2</strain>
    </source>
</reference>
<comment type="cofactor">
    <cofactor evidence="1">
        <name>[4Fe-4S] cluster</name>
        <dbReference type="ChEBI" id="CHEBI:49883"/>
    </cofactor>
</comment>
<evidence type="ECO:0000256" key="2">
    <source>
        <dbReference type="ARBA" id="ARBA00022691"/>
    </source>
</evidence>
<gene>
    <name evidence="6" type="ORF">HU754_017175</name>
</gene>
<dbReference type="Gene3D" id="3.20.20.70">
    <property type="entry name" value="Aldolase class I"/>
    <property type="match status" value="1"/>
</dbReference>
<evidence type="ECO:0000313" key="7">
    <source>
        <dbReference type="Proteomes" id="UP000627092"/>
    </source>
</evidence>
<keyword evidence="4" id="KW-0408">Iron</keyword>
<dbReference type="AlphaFoldDB" id="A0A9E6T996"/>
<keyword evidence="2" id="KW-0949">S-adenosyl-L-methionine</keyword>
<reference evidence="6" key="1">
    <citation type="journal article" date="2020" name="Microorganisms">
        <title>Reliable Identification of Environmental Pseudomonas Isolates Using the rpoD Gene.</title>
        <authorList>
            <consortium name="The Broad Institute Genome Sequencing Platform"/>
            <person name="Girard L."/>
            <person name="Lood C."/>
            <person name="Rokni-Zadeh H."/>
            <person name="van Noort V."/>
            <person name="Lavigne R."/>
            <person name="De Mot R."/>
        </authorList>
    </citation>
    <scope>NUCLEOTIDE SEQUENCE</scope>
    <source>
        <strain evidence="6">OE 48.2</strain>
    </source>
</reference>
<evidence type="ECO:0000256" key="1">
    <source>
        <dbReference type="ARBA" id="ARBA00001966"/>
    </source>
</evidence>
<dbReference type="GO" id="GO:0003824">
    <property type="term" value="F:catalytic activity"/>
    <property type="evidence" value="ECO:0007669"/>
    <property type="project" value="InterPro"/>
</dbReference>
<evidence type="ECO:0000256" key="4">
    <source>
        <dbReference type="ARBA" id="ARBA00023004"/>
    </source>
</evidence>
<dbReference type="InterPro" id="IPR058240">
    <property type="entry name" value="rSAM_sf"/>
</dbReference>
<accession>A0A9E6T996</accession>
<dbReference type="InterPro" id="IPR007197">
    <property type="entry name" value="rSAM"/>
</dbReference>
<dbReference type="GO" id="GO:0046872">
    <property type="term" value="F:metal ion binding"/>
    <property type="evidence" value="ECO:0007669"/>
    <property type="project" value="UniProtKB-KW"/>
</dbReference>
<dbReference type="InterPro" id="IPR050377">
    <property type="entry name" value="Radical_SAM_PqqE_MftC-like"/>
</dbReference>
<evidence type="ECO:0000256" key="5">
    <source>
        <dbReference type="ARBA" id="ARBA00023014"/>
    </source>
</evidence>
<dbReference type="GO" id="GO:0051536">
    <property type="term" value="F:iron-sulfur cluster binding"/>
    <property type="evidence" value="ECO:0007669"/>
    <property type="project" value="UniProtKB-KW"/>
</dbReference>
<protein>
    <submittedName>
        <fullName evidence="6">Uncharacterized protein</fullName>
    </submittedName>
</protein>
<dbReference type="PANTHER" id="PTHR11228:SF7">
    <property type="entry name" value="PQQA PEPTIDE CYCLASE"/>
    <property type="match status" value="1"/>
</dbReference>
<dbReference type="SFLD" id="SFLDS00029">
    <property type="entry name" value="Radical_SAM"/>
    <property type="match status" value="1"/>
</dbReference>
<name>A0A9E6T996_9PSED</name>
<sequence length="388" mass="43552">MQKFDFIWNITLVCPWDCEFCCTDAAHVSSMASSIILRENGLSTSKTVSRDLNGFFKEKYPGVYCNKYDLALIDRQLRGLEPTLEEKMAVLSNLKGLNLKIDFAGGEPLACHENILIIKAASKMFGKNSISVTSTGIISKAHSILEISDFIGEYEFTYDEPDLELKQCRPKGYNNSNLRIAEKFAKLGVRTKAQLPIHKGNISSLAAEAIYNSLCSSNISELLLMRTFPVGRGIGYLDGNEVTQSELTQAIQNYTRLNTSKKTNIRLQCALKALIETDWPLTNPCDLMQSSYGINFQGDLLISAWANNAKGLPLSDVFVLGSLSKSSFHEISRTEKFQRYKKRLNENFGHCKIFAYTNSINKDEDSLFSKSDPLVMKMESQKSKLIYL</sequence>
<evidence type="ECO:0000313" key="6">
    <source>
        <dbReference type="EMBL" id="QXI09576.1"/>
    </source>
</evidence>
<dbReference type="Proteomes" id="UP000627092">
    <property type="component" value="Chromosome"/>
</dbReference>
<keyword evidence="3" id="KW-0479">Metal-binding</keyword>
<dbReference type="InterPro" id="IPR013785">
    <property type="entry name" value="Aldolase_TIM"/>
</dbReference>
<dbReference type="PANTHER" id="PTHR11228">
    <property type="entry name" value="RADICAL SAM DOMAIN PROTEIN"/>
    <property type="match status" value="1"/>
</dbReference>
<proteinExistence type="predicted"/>
<dbReference type="SUPFAM" id="SSF102114">
    <property type="entry name" value="Radical SAM enzymes"/>
    <property type="match status" value="1"/>
</dbReference>
<organism evidence="6 7">
    <name type="scientific">Pseudomonas zeae</name>
    <dbReference type="NCBI Taxonomy" id="2745510"/>
    <lineage>
        <taxon>Bacteria</taxon>
        <taxon>Pseudomonadati</taxon>
        <taxon>Pseudomonadota</taxon>
        <taxon>Gammaproteobacteria</taxon>
        <taxon>Pseudomonadales</taxon>
        <taxon>Pseudomonadaceae</taxon>
        <taxon>Pseudomonas</taxon>
    </lineage>
</organism>
<keyword evidence="5" id="KW-0411">Iron-sulfur</keyword>